<proteinExistence type="predicted"/>
<keyword evidence="3" id="KW-1185">Reference proteome</keyword>
<reference evidence="2" key="2">
    <citation type="submission" date="2023-06" db="EMBL/GenBank/DDBJ databases">
        <authorList>
            <consortium name="Lawrence Berkeley National Laboratory"/>
            <person name="Haridas S."/>
            <person name="Hensen N."/>
            <person name="Bonometti L."/>
            <person name="Westerberg I."/>
            <person name="Brannstrom I.O."/>
            <person name="Guillou S."/>
            <person name="Cros-Aarteil S."/>
            <person name="Calhoun S."/>
            <person name="Kuo A."/>
            <person name="Mondo S."/>
            <person name="Pangilinan J."/>
            <person name="Riley R."/>
            <person name="Labutti K."/>
            <person name="Andreopoulos B."/>
            <person name="Lipzen A."/>
            <person name="Chen C."/>
            <person name="Yanf M."/>
            <person name="Daum C."/>
            <person name="Ng V."/>
            <person name="Clum A."/>
            <person name="Steindorff A."/>
            <person name="Ohm R."/>
            <person name="Martin F."/>
            <person name="Silar P."/>
            <person name="Natvig D."/>
            <person name="Lalanne C."/>
            <person name="Gautier V."/>
            <person name="Ament-Velasquez S.L."/>
            <person name="Kruys A."/>
            <person name="Hutchinson M.I."/>
            <person name="Powell A.J."/>
            <person name="Barry K."/>
            <person name="Miller A.N."/>
            <person name="Grigoriev I.V."/>
            <person name="Debuchy R."/>
            <person name="Gladieux P."/>
            <person name="Thoren M.H."/>
            <person name="Johannesson H."/>
        </authorList>
    </citation>
    <scope>NUCLEOTIDE SEQUENCE</scope>
    <source>
        <strain evidence="2">CBS 560.94</strain>
    </source>
</reference>
<evidence type="ECO:0000256" key="1">
    <source>
        <dbReference type="SAM" id="MobiDB-lite"/>
    </source>
</evidence>
<evidence type="ECO:0000313" key="2">
    <source>
        <dbReference type="EMBL" id="KAK3351690.1"/>
    </source>
</evidence>
<gene>
    <name evidence="2" type="ORF">B0H65DRAFT_130866</name>
</gene>
<comment type="caution">
    <text evidence="2">The sequence shown here is derived from an EMBL/GenBank/DDBJ whole genome shotgun (WGS) entry which is preliminary data.</text>
</comment>
<dbReference type="AlphaFoldDB" id="A0AAE0JL95"/>
<dbReference type="GeneID" id="87857955"/>
<sequence length="135" mass="15026">MRKSVSSVMVSYFCCLPITVIRPFITRTPEAIKDFEQNVINALRFIQNDRIHVVDPPEALMNSPAKERKQGRTGPVRGIISGIMDGIITITPIPGPWHRQYKISHPTVHRPSPISSSIHPVPAPGPQSAHIPQRP</sequence>
<dbReference type="Proteomes" id="UP001278500">
    <property type="component" value="Unassembled WGS sequence"/>
</dbReference>
<dbReference type="EMBL" id="JAUEPP010000002">
    <property type="protein sequence ID" value="KAK3351690.1"/>
    <property type="molecule type" value="Genomic_DNA"/>
</dbReference>
<feature type="region of interest" description="Disordered" evidence="1">
    <location>
        <begin position="103"/>
        <end position="135"/>
    </location>
</feature>
<evidence type="ECO:0000313" key="3">
    <source>
        <dbReference type="Proteomes" id="UP001278500"/>
    </source>
</evidence>
<protein>
    <submittedName>
        <fullName evidence="2">Uncharacterized protein</fullName>
    </submittedName>
</protein>
<feature type="compositionally biased region" description="Low complexity" evidence="1">
    <location>
        <begin position="109"/>
        <end position="120"/>
    </location>
</feature>
<name>A0AAE0JL95_9PEZI</name>
<accession>A0AAE0JL95</accession>
<organism evidence="2 3">
    <name type="scientific">Neurospora tetraspora</name>
    <dbReference type="NCBI Taxonomy" id="94610"/>
    <lineage>
        <taxon>Eukaryota</taxon>
        <taxon>Fungi</taxon>
        <taxon>Dikarya</taxon>
        <taxon>Ascomycota</taxon>
        <taxon>Pezizomycotina</taxon>
        <taxon>Sordariomycetes</taxon>
        <taxon>Sordariomycetidae</taxon>
        <taxon>Sordariales</taxon>
        <taxon>Sordariaceae</taxon>
        <taxon>Neurospora</taxon>
    </lineage>
</organism>
<reference evidence="2" key="1">
    <citation type="journal article" date="2023" name="Mol. Phylogenet. Evol.">
        <title>Genome-scale phylogeny and comparative genomics of the fungal order Sordariales.</title>
        <authorList>
            <person name="Hensen N."/>
            <person name="Bonometti L."/>
            <person name="Westerberg I."/>
            <person name="Brannstrom I.O."/>
            <person name="Guillou S."/>
            <person name="Cros-Aarteil S."/>
            <person name="Calhoun S."/>
            <person name="Haridas S."/>
            <person name="Kuo A."/>
            <person name="Mondo S."/>
            <person name="Pangilinan J."/>
            <person name="Riley R."/>
            <person name="LaButti K."/>
            <person name="Andreopoulos B."/>
            <person name="Lipzen A."/>
            <person name="Chen C."/>
            <person name="Yan M."/>
            <person name="Daum C."/>
            <person name="Ng V."/>
            <person name="Clum A."/>
            <person name="Steindorff A."/>
            <person name="Ohm R.A."/>
            <person name="Martin F."/>
            <person name="Silar P."/>
            <person name="Natvig D.O."/>
            <person name="Lalanne C."/>
            <person name="Gautier V."/>
            <person name="Ament-Velasquez S.L."/>
            <person name="Kruys A."/>
            <person name="Hutchinson M.I."/>
            <person name="Powell A.J."/>
            <person name="Barry K."/>
            <person name="Miller A.N."/>
            <person name="Grigoriev I.V."/>
            <person name="Debuchy R."/>
            <person name="Gladieux P."/>
            <person name="Hiltunen Thoren M."/>
            <person name="Johannesson H."/>
        </authorList>
    </citation>
    <scope>NUCLEOTIDE SEQUENCE</scope>
    <source>
        <strain evidence="2">CBS 560.94</strain>
    </source>
</reference>
<dbReference type="RefSeq" id="XP_062684985.1">
    <property type="nucleotide sequence ID" value="XM_062820801.1"/>
</dbReference>